<dbReference type="CDD" id="cd01166">
    <property type="entry name" value="KdgK"/>
    <property type="match status" value="1"/>
</dbReference>
<keyword evidence="8" id="KW-1185">Reference proteome</keyword>
<dbReference type="InterPro" id="IPR002173">
    <property type="entry name" value="Carboh/pur_kinase_PfkB_CS"/>
</dbReference>
<keyword evidence="3" id="KW-0547">Nucleotide-binding</keyword>
<dbReference type="EMBL" id="JAGSOV010000073">
    <property type="protein sequence ID" value="MCO1659962.1"/>
    <property type="molecule type" value="Genomic_DNA"/>
</dbReference>
<keyword evidence="2" id="KW-0808">Transferase</keyword>
<keyword evidence="4 7" id="KW-0418">Kinase</keyword>
<gene>
    <name evidence="7" type="ORF">KDL28_33365</name>
</gene>
<dbReference type="SUPFAM" id="SSF53613">
    <property type="entry name" value="Ribokinase-like"/>
    <property type="match status" value="1"/>
</dbReference>
<dbReference type="GO" id="GO:0016301">
    <property type="term" value="F:kinase activity"/>
    <property type="evidence" value="ECO:0007669"/>
    <property type="project" value="UniProtKB-KW"/>
</dbReference>
<protein>
    <submittedName>
        <fullName evidence="7">Sugar kinase</fullName>
    </submittedName>
</protein>
<evidence type="ECO:0000256" key="4">
    <source>
        <dbReference type="ARBA" id="ARBA00022777"/>
    </source>
</evidence>
<evidence type="ECO:0000256" key="2">
    <source>
        <dbReference type="ARBA" id="ARBA00022679"/>
    </source>
</evidence>
<evidence type="ECO:0000256" key="3">
    <source>
        <dbReference type="ARBA" id="ARBA00022741"/>
    </source>
</evidence>
<dbReference type="RefSeq" id="WP_252445116.1">
    <property type="nucleotide sequence ID" value="NZ_JAGSOV010000073.1"/>
</dbReference>
<dbReference type="InterPro" id="IPR029056">
    <property type="entry name" value="Ribokinase-like"/>
</dbReference>
<dbReference type="PANTHER" id="PTHR43085:SF1">
    <property type="entry name" value="PSEUDOURIDINE KINASE-RELATED"/>
    <property type="match status" value="1"/>
</dbReference>
<feature type="domain" description="Carbohydrate kinase PfkB" evidence="6">
    <location>
        <begin position="3"/>
        <end position="284"/>
    </location>
</feature>
<dbReference type="Proteomes" id="UP001165283">
    <property type="component" value="Unassembled WGS sequence"/>
</dbReference>
<name>A0ABT1AAC1_9PSEU</name>
<evidence type="ECO:0000256" key="5">
    <source>
        <dbReference type="ARBA" id="ARBA00022840"/>
    </source>
</evidence>
<evidence type="ECO:0000313" key="7">
    <source>
        <dbReference type="EMBL" id="MCO1659962.1"/>
    </source>
</evidence>
<reference evidence="7" key="1">
    <citation type="submission" date="2021-04" db="EMBL/GenBank/DDBJ databases">
        <title>Pseudonocardia sp. nov., isolated from sandy soil of mangrove forest.</title>
        <authorList>
            <person name="Zan Z."/>
            <person name="Huang R."/>
            <person name="Liu W."/>
        </authorList>
    </citation>
    <scope>NUCLEOTIDE SEQUENCE</scope>
    <source>
        <strain evidence="7">S2-4</strain>
    </source>
</reference>
<comment type="caution">
    <text evidence="7">The sequence shown here is derived from an EMBL/GenBank/DDBJ whole genome shotgun (WGS) entry which is preliminary data.</text>
</comment>
<dbReference type="Pfam" id="PF00294">
    <property type="entry name" value="PfkB"/>
    <property type="match status" value="1"/>
</dbReference>
<dbReference type="Gene3D" id="3.40.1190.20">
    <property type="match status" value="1"/>
</dbReference>
<evidence type="ECO:0000256" key="1">
    <source>
        <dbReference type="ARBA" id="ARBA00010688"/>
    </source>
</evidence>
<dbReference type="PANTHER" id="PTHR43085">
    <property type="entry name" value="HEXOKINASE FAMILY MEMBER"/>
    <property type="match status" value="1"/>
</dbReference>
<dbReference type="PROSITE" id="PS00584">
    <property type="entry name" value="PFKB_KINASES_2"/>
    <property type="match status" value="1"/>
</dbReference>
<organism evidence="7 8">
    <name type="scientific">Pseudonocardia humida</name>
    <dbReference type="NCBI Taxonomy" id="2800819"/>
    <lineage>
        <taxon>Bacteria</taxon>
        <taxon>Bacillati</taxon>
        <taxon>Actinomycetota</taxon>
        <taxon>Actinomycetes</taxon>
        <taxon>Pseudonocardiales</taxon>
        <taxon>Pseudonocardiaceae</taxon>
        <taxon>Pseudonocardia</taxon>
    </lineage>
</organism>
<accession>A0ABT1AAC1</accession>
<dbReference type="InterPro" id="IPR011611">
    <property type="entry name" value="PfkB_dom"/>
</dbReference>
<evidence type="ECO:0000259" key="6">
    <source>
        <dbReference type="Pfam" id="PF00294"/>
    </source>
</evidence>
<proteinExistence type="inferred from homology"/>
<comment type="similarity">
    <text evidence="1">Belongs to the carbohydrate kinase PfkB family.</text>
</comment>
<sequence length="300" mass="30455">MDVLTFGEAMVAVRADGPVRLGGAARLSIAGAESNAAIGLARLGHVVRFAGRVGADESGALVERTLRAEGVELALRVDPDAATGLVLFEQRLPDVTRVEYHRAGSAGSRLEPDDLGDVLAAGARLLHVTGVTAALGPGPLDAVRRAVAHPGWRVCLDVNFRARLWSSEAAAAALGALAREADVVIGSPEELELVGGVVALREAGCEVVVKLGADGARALSADGEHTAAGHRVGVVDSVGAGDAFTAGYLSALLDGLDVPGRLARGNAAGAFAVATRGDWEGLPTRAELDLLGLPAGVALR</sequence>
<dbReference type="InterPro" id="IPR050306">
    <property type="entry name" value="PfkB_Carbo_kinase"/>
</dbReference>
<evidence type="ECO:0000313" key="8">
    <source>
        <dbReference type="Proteomes" id="UP001165283"/>
    </source>
</evidence>
<keyword evidence="5" id="KW-0067">ATP-binding</keyword>